<keyword evidence="1" id="KW-0732">Signal</keyword>
<dbReference type="AlphaFoldDB" id="A0A165T4D1"/>
<keyword evidence="3" id="KW-1185">Reference proteome</keyword>
<organism evidence="2 3">
    <name type="scientific">Pseudovibrio axinellae</name>
    <dbReference type="NCBI Taxonomy" id="989403"/>
    <lineage>
        <taxon>Bacteria</taxon>
        <taxon>Pseudomonadati</taxon>
        <taxon>Pseudomonadota</taxon>
        <taxon>Alphaproteobacteria</taxon>
        <taxon>Hyphomicrobiales</taxon>
        <taxon>Stappiaceae</taxon>
        <taxon>Pseudovibrio</taxon>
    </lineage>
</organism>
<dbReference type="STRING" id="989403.SAMN05421798_101920"/>
<protein>
    <submittedName>
        <fullName evidence="2">Ricin-type beta-trefoil lectin domain protein</fullName>
    </submittedName>
</protein>
<accession>A0A165T4D1</accession>
<evidence type="ECO:0000313" key="3">
    <source>
        <dbReference type="Proteomes" id="UP000076577"/>
    </source>
</evidence>
<proteinExistence type="predicted"/>
<dbReference type="PATRIC" id="fig|989403.3.peg.4750"/>
<keyword evidence="2" id="KW-0430">Lectin</keyword>
<dbReference type="Gene3D" id="2.80.10.50">
    <property type="match status" value="1"/>
</dbReference>
<dbReference type="RefSeq" id="WP_068010567.1">
    <property type="nucleotide sequence ID" value="NZ_FOFM01000001.1"/>
</dbReference>
<dbReference type="SUPFAM" id="SSF50370">
    <property type="entry name" value="Ricin B-like lectins"/>
    <property type="match status" value="1"/>
</dbReference>
<dbReference type="GO" id="GO:0030246">
    <property type="term" value="F:carbohydrate binding"/>
    <property type="evidence" value="ECO:0007669"/>
    <property type="project" value="UniProtKB-KW"/>
</dbReference>
<dbReference type="EMBL" id="LMCB01000152">
    <property type="protein sequence ID" value="KZL05412.1"/>
    <property type="molecule type" value="Genomic_DNA"/>
</dbReference>
<feature type="signal peptide" evidence="1">
    <location>
        <begin position="1"/>
        <end position="24"/>
    </location>
</feature>
<name>A0A165T4D1_9HYPH</name>
<comment type="caution">
    <text evidence="2">The sequence shown here is derived from an EMBL/GenBank/DDBJ whole genome shotgun (WGS) entry which is preliminary data.</text>
</comment>
<evidence type="ECO:0000313" key="2">
    <source>
        <dbReference type="EMBL" id="KZL05412.1"/>
    </source>
</evidence>
<dbReference type="Proteomes" id="UP000076577">
    <property type="component" value="Unassembled WGS sequence"/>
</dbReference>
<dbReference type="InterPro" id="IPR035992">
    <property type="entry name" value="Ricin_B-like_lectins"/>
</dbReference>
<dbReference type="OrthoDB" id="1431558at2"/>
<evidence type="ECO:0000256" key="1">
    <source>
        <dbReference type="SAM" id="SignalP"/>
    </source>
</evidence>
<feature type="chain" id="PRO_5007866970" evidence="1">
    <location>
        <begin position="25"/>
        <end position="177"/>
    </location>
</feature>
<dbReference type="PROSITE" id="PS50231">
    <property type="entry name" value="RICIN_B_LECTIN"/>
    <property type="match status" value="1"/>
</dbReference>
<sequence>MLRSIYIFAALAVSGAATTTSVWAEAPQLKTPSPAIYLSDNLGEPQDLGWCIDTLGRGYAENLQAHSCKPQGGDVQFAYSPETNLISSVPYAGKCMSLRAAPTPTAFSLEDCDLTQDAQKFVYTSTNGQISPAADVNKCVAVGEEIRQAGPFSSRDLDLVDCNDVAQERSAWTIRDE</sequence>
<gene>
    <name evidence="2" type="ORF">PsAD2_04337</name>
</gene>
<reference evidence="2 3" key="1">
    <citation type="journal article" date="2016" name="Front. Microbiol.">
        <title>Comparative Genomic Analysis Reveals a Diverse Repertoire of Genes Involved in Prokaryote-Eukaryote Interactions within the Pseudovibrio Genus.</title>
        <authorList>
            <person name="Romano S."/>
            <person name="Fernandez-Guerra A."/>
            <person name="Reen F.J."/>
            <person name="Glockner F.O."/>
            <person name="Crowley S.P."/>
            <person name="O'Sullivan O."/>
            <person name="Cotter P.D."/>
            <person name="Adams C."/>
            <person name="Dobson A.D."/>
            <person name="O'Gara F."/>
        </authorList>
    </citation>
    <scope>NUCLEOTIDE SEQUENCE [LARGE SCALE GENOMIC DNA]</scope>
    <source>
        <strain evidence="2 3">Ad2</strain>
    </source>
</reference>